<organism evidence="1 2">
    <name type="scientific">Serratia inhibens</name>
    <dbReference type="NCBI Taxonomy" id="2338073"/>
    <lineage>
        <taxon>Bacteria</taxon>
        <taxon>Pseudomonadati</taxon>
        <taxon>Pseudomonadota</taxon>
        <taxon>Gammaproteobacteria</taxon>
        <taxon>Enterobacterales</taxon>
        <taxon>Yersiniaceae</taxon>
        <taxon>Serratia</taxon>
    </lineage>
</organism>
<gene>
    <name evidence="1" type="ORF">D4100_18905</name>
</gene>
<dbReference type="EMBL" id="QYYG01000006">
    <property type="protein sequence ID" value="RJF54552.1"/>
    <property type="molecule type" value="Genomic_DNA"/>
</dbReference>
<dbReference type="AlphaFoldDB" id="A0AA92X646"/>
<accession>A0AA92X646</accession>
<evidence type="ECO:0000313" key="1">
    <source>
        <dbReference type="EMBL" id="RJF54552.1"/>
    </source>
</evidence>
<dbReference type="Proteomes" id="UP000284338">
    <property type="component" value="Unassembled WGS sequence"/>
</dbReference>
<protein>
    <submittedName>
        <fullName evidence="1">Uncharacterized protein</fullName>
    </submittedName>
</protein>
<sequence>MIELSQKEIEQVTGAGLLSSIAGNNILKAVDLTNGFFNAVAPIGQALNAIPFVAPVHELGDTLIGACLKVSAGIGQALGGTYELTQPYHVTSEWGRG</sequence>
<evidence type="ECO:0000313" key="2">
    <source>
        <dbReference type="Proteomes" id="UP000284338"/>
    </source>
</evidence>
<dbReference type="RefSeq" id="WP_006317249.1">
    <property type="nucleotide sequence ID" value="NZ_QYYG01000006.1"/>
</dbReference>
<name>A0AA92X646_9GAMM</name>
<keyword evidence="2" id="KW-1185">Reference proteome</keyword>
<reference evidence="1 2" key="1">
    <citation type="submission" date="2018-09" db="EMBL/GenBank/DDBJ databases">
        <title>Draft genome of a novel serratia sp. strain with antifungal activity.</title>
        <authorList>
            <person name="Dichmann S.I."/>
            <person name="Park B.P."/>
            <person name="Pathiraja D."/>
            <person name="Choi I.-G."/>
            <person name="Stougaard P."/>
            <person name="Hennessy R.C."/>
        </authorList>
    </citation>
    <scope>NUCLEOTIDE SEQUENCE [LARGE SCALE GENOMIC DNA]</scope>
    <source>
        <strain evidence="1 2">S40</strain>
    </source>
</reference>
<proteinExistence type="predicted"/>
<comment type="caution">
    <text evidence="1">The sequence shown here is derived from an EMBL/GenBank/DDBJ whole genome shotgun (WGS) entry which is preliminary data.</text>
</comment>